<reference evidence="1" key="2">
    <citation type="submission" date="2025-09" db="UniProtKB">
        <authorList>
            <consortium name="EnsemblPlants"/>
        </authorList>
    </citation>
    <scope>IDENTIFICATION</scope>
</reference>
<sequence length="138" mass="15072">MSGFVGFSGMGGMSAPPSDLGGFGGIGSMHKRAVPKTKIYSYREAYITMDKSKVIMLLMVFLPCIIMYSQAQTTDVVDSSKIEVCLCIKLKPPCPDNKCFCCELEQDRCAVNKEECPKICGSACRSLDANFPRPLLLP</sequence>
<evidence type="ECO:0000313" key="1">
    <source>
        <dbReference type="EnsemblPlants" id="AVESA.00010b.r2.4AG0596860.1.CDS"/>
    </source>
</evidence>
<accession>A0ACD5WCH8</accession>
<evidence type="ECO:0000313" key="2">
    <source>
        <dbReference type="Proteomes" id="UP001732700"/>
    </source>
</evidence>
<organism evidence="1 2">
    <name type="scientific">Avena sativa</name>
    <name type="common">Oat</name>
    <dbReference type="NCBI Taxonomy" id="4498"/>
    <lineage>
        <taxon>Eukaryota</taxon>
        <taxon>Viridiplantae</taxon>
        <taxon>Streptophyta</taxon>
        <taxon>Embryophyta</taxon>
        <taxon>Tracheophyta</taxon>
        <taxon>Spermatophyta</taxon>
        <taxon>Magnoliopsida</taxon>
        <taxon>Liliopsida</taxon>
        <taxon>Poales</taxon>
        <taxon>Poaceae</taxon>
        <taxon>BOP clade</taxon>
        <taxon>Pooideae</taxon>
        <taxon>Poodae</taxon>
        <taxon>Poeae</taxon>
        <taxon>Poeae Chloroplast Group 1 (Aveneae type)</taxon>
        <taxon>Aveninae</taxon>
        <taxon>Avena</taxon>
    </lineage>
</organism>
<keyword evidence="2" id="KW-1185">Reference proteome</keyword>
<dbReference type="Proteomes" id="UP001732700">
    <property type="component" value="Chromosome 4A"/>
</dbReference>
<reference evidence="1" key="1">
    <citation type="submission" date="2021-05" db="EMBL/GenBank/DDBJ databases">
        <authorList>
            <person name="Scholz U."/>
            <person name="Mascher M."/>
            <person name="Fiebig A."/>
        </authorList>
    </citation>
    <scope>NUCLEOTIDE SEQUENCE [LARGE SCALE GENOMIC DNA]</scope>
</reference>
<proteinExistence type="predicted"/>
<dbReference type="EnsemblPlants" id="AVESA.00010b.r2.4AG0596860.1">
    <property type="protein sequence ID" value="AVESA.00010b.r2.4AG0596860.1.CDS"/>
    <property type="gene ID" value="AVESA.00010b.r2.4AG0596860"/>
</dbReference>
<protein>
    <submittedName>
        <fullName evidence="1">Uncharacterized protein</fullName>
    </submittedName>
</protein>
<name>A0ACD5WCH8_AVESA</name>